<evidence type="ECO:0000256" key="1">
    <source>
        <dbReference type="SAM" id="MobiDB-lite"/>
    </source>
</evidence>
<evidence type="ECO:0000313" key="3">
    <source>
        <dbReference type="Proteomes" id="UP000319578"/>
    </source>
</evidence>
<dbReference type="RefSeq" id="WP_312118082.1">
    <property type="nucleotide sequence ID" value="NZ_DALZEH010000041.1"/>
</dbReference>
<sequence>MTPEQLRALYNQRQQRPVRPMQNPMGMPASPLPKQSPVNNVKPLTPPKTKGGCCGRRWQG</sequence>
<protein>
    <submittedName>
        <fullName evidence="2">Uncharacterized protein</fullName>
    </submittedName>
</protein>
<feature type="region of interest" description="Disordered" evidence="1">
    <location>
        <begin position="1"/>
        <end position="60"/>
    </location>
</feature>
<accession>A0ABQ0TT96</accession>
<comment type="caution">
    <text evidence="2">The sequence shown here is derived from an EMBL/GenBank/DDBJ whole genome shotgun (WGS) entry which is preliminary data.</text>
</comment>
<organism evidence="2 3">
    <name type="scientific">Brevibacillus reuszeri</name>
    <dbReference type="NCBI Taxonomy" id="54915"/>
    <lineage>
        <taxon>Bacteria</taxon>
        <taxon>Bacillati</taxon>
        <taxon>Bacillota</taxon>
        <taxon>Bacilli</taxon>
        <taxon>Bacillales</taxon>
        <taxon>Paenibacillaceae</taxon>
        <taxon>Brevibacillus</taxon>
    </lineage>
</organism>
<dbReference type="EMBL" id="BJON01000019">
    <property type="protein sequence ID" value="GED71115.1"/>
    <property type="molecule type" value="Genomic_DNA"/>
</dbReference>
<evidence type="ECO:0000313" key="2">
    <source>
        <dbReference type="EMBL" id="GED71115.1"/>
    </source>
</evidence>
<keyword evidence="3" id="KW-1185">Reference proteome</keyword>
<gene>
    <name evidence="2" type="ORF">BRE01_48170</name>
</gene>
<reference evidence="2 3" key="1">
    <citation type="submission" date="2019-06" db="EMBL/GenBank/DDBJ databases">
        <title>Whole genome shotgun sequence of Brevibacillus reuszeri NBRC 15719.</title>
        <authorList>
            <person name="Hosoyama A."/>
            <person name="Uohara A."/>
            <person name="Ohji S."/>
            <person name="Ichikawa N."/>
        </authorList>
    </citation>
    <scope>NUCLEOTIDE SEQUENCE [LARGE SCALE GENOMIC DNA]</scope>
    <source>
        <strain evidence="2 3">NBRC 15719</strain>
    </source>
</reference>
<name>A0ABQ0TT96_9BACL</name>
<dbReference type="Proteomes" id="UP000319578">
    <property type="component" value="Unassembled WGS sequence"/>
</dbReference>
<proteinExistence type="predicted"/>